<feature type="signal peptide" evidence="1">
    <location>
        <begin position="1"/>
        <end position="17"/>
    </location>
</feature>
<organism evidence="2">
    <name type="scientific">Arundo donax</name>
    <name type="common">Giant reed</name>
    <name type="synonym">Donax arundinaceus</name>
    <dbReference type="NCBI Taxonomy" id="35708"/>
    <lineage>
        <taxon>Eukaryota</taxon>
        <taxon>Viridiplantae</taxon>
        <taxon>Streptophyta</taxon>
        <taxon>Embryophyta</taxon>
        <taxon>Tracheophyta</taxon>
        <taxon>Spermatophyta</taxon>
        <taxon>Magnoliopsida</taxon>
        <taxon>Liliopsida</taxon>
        <taxon>Poales</taxon>
        <taxon>Poaceae</taxon>
        <taxon>PACMAD clade</taxon>
        <taxon>Arundinoideae</taxon>
        <taxon>Arundineae</taxon>
        <taxon>Arundo</taxon>
    </lineage>
</organism>
<reference evidence="2" key="2">
    <citation type="journal article" date="2015" name="Data Brief">
        <title>Shoot transcriptome of the giant reed, Arundo donax.</title>
        <authorList>
            <person name="Barrero R.A."/>
            <person name="Guerrero F.D."/>
            <person name="Moolhuijzen P."/>
            <person name="Goolsby J.A."/>
            <person name="Tidwell J."/>
            <person name="Bellgard S.E."/>
            <person name="Bellgard M.I."/>
        </authorList>
    </citation>
    <scope>NUCLEOTIDE SEQUENCE</scope>
    <source>
        <tissue evidence="2">Shoot tissue taken approximately 20 cm above the soil surface</tissue>
    </source>
</reference>
<feature type="chain" id="PRO_5002043633" evidence="1">
    <location>
        <begin position="18"/>
        <end position="73"/>
    </location>
</feature>
<evidence type="ECO:0000313" key="2">
    <source>
        <dbReference type="EMBL" id="JAD35517.1"/>
    </source>
</evidence>
<name>A0A0A8ZKZ9_ARUDO</name>
<dbReference type="EMBL" id="GBRH01262378">
    <property type="protein sequence ID" value="JAD35517.1"/>
    <property type="molecule type" value="Transcribed_RNA"/>
</dbReference>
<accession>A0A0A8ZKZ9</accession>
<sequence>MASFIFLSGPLVHHLVAHMLLHPNELYYTQHYKSSKPDVCIFMASGPCPFIPAFQTNRHINFRTCCTLYLCPG</sequence>
<protein>
    <submittedName>
        <fullName evidence="2">Uncharacterized protein</fullName>
    </submittedName>
</protein>
<keyword evidence="1" id="KW-0732">Signal</keyword>
<reference evidence="2" key="1">
    <citation type="submission" date="2014-09" db="EMBL/GenBank/DDBJ databases">
        <authorList>
            <person name="Magalhaes I.L.F."/>
            <person name="Oliveira U."/>
            <person name="Santos F.R."/>
            <person name="Vidigal T.H.D.A."/>
            <person name="Brescovit A.D."/>
            <person name="Santos A.J."/>
        </authorList>
    </citation>
    <scope>NUCLEOTIDE SEQUENCE</scope>
    <source>
        <tissue evidence="2">Shoot tissue taken approximately 20 cm above the soil surface</tissue>
    </source>
</reference>
<dbReference type="AlphaFoldDB" id="A0A0A8ZKZ9"/>
<proteinExistence type="predicted"/>
<evidence type="ECO:0000256" key="1">
    <source>
        <dbReference type="SAM" id="SignalP"/>
    </source>
</evidence>